<proteinExistence type="predicted"/>
<keyword evidence="3" id="KW-0677">Repeat</keyword>
<evidence type="ECO:0000256" key="2">
    <source>
        <dbReference type="ARBA" id="ARBA00022552"/>
    </source>
</evidence>
<sequence>MIECQATNTFFKHLQNNNLNFKVKMSKKTIHKKKPILSNEGIGFEWDVTPDYFNKNNSESEDSDKGEDNEPKKKKVRKLNISQRREEQKQEELRLRKVEEELTQIETNPQNADHFDRLVLSNPNSSFIWIKYMACHLQATEVEKARAIAKRALSTIDTREEQEKLNIWTALLNLENVYGTKESFKQTMDEALRSNDEYQIYIKILDIFAESNKLKELEELITKINRKFRDSLDAYLHCATVYFKLKKSGKARFILQKALSNLPTKSHVTMISRFALVENSDGSPEEAQTLFEHVLTSYPSRIDVWSIYVDMLIKSNRIDLARHALERATIQKLAPKKMKSLFNKWMMLEGKYGTSESVDKVKECMNNYVNLILKK</sequence>
<evidence type="ECO:0000256" key="4">
    <source>
        <dbReference type="ARBA" id="ARBA00023242"/>
    </source>
</evidence>
<keyword evidence="4" id="KW-0539">Nucleus</keyword>
<dbReference type="Pfam" id="PF05843">
    <property type="entry name" value="Suf"/>
    <property type="match status" value="1"/>
</dbReference>
<reference evidence="8" key="1">
    <citation type="submission" date="2017-10" db="EMBL/GenBank/DDBJ databases">
        <title>Transcriptome Assembly of Sugarcane Aphid Adults.</title>
        <authorList>
            <person name="Scully E.D."/>
            <person name="Palmer N.A."/>
            <person name="Geib S.M."/>
            <person name="Sarath G."/>
            <person name="Sattler S.E."/>
        </authorList>
    </citation>
    <scope>NUCLEOTIDE SEQUENCE</scope>
    <source>
        <tissue evidence="8">Whole body</tissue>
    </source>
</reference>
<dbReference type="PANTHER" id="PTHR23270:SF10">
    <property type="entry name" value="PROTEIN RRP5 HOMOLOG"/>
    <property type="match status" value="1"/>
</dbReference>
<comment type="subcellular location">
    <subcellularLocation>
        <location evidence="1">Nucleus</location>
    </subcellularLocation>
</comment>
<dbReference type="SUPFAM" id="SSF48452">
    <property type="entry name" value="TPR-like"/>
    <property type="match status" value="2"/>
</dbReference>
<feature type="compositionally biased region" description="Basic and acidic residues" evidence="6">
    <location>
        <begin position="83"/>
        <end position="92"/>
    </location>
</feature>
<feature type="region of interest" description="Disordered" evidence="6">
    <location>
        <begin position="55"/>
        <end position="92"/>
    </location>
</feature>
<dbReference type="InterPro" id="IPR008847">
    <property type="entry name" value="Suf"/>
</dbReference>
<evidence type="ECO:0000256" key="6">
    <source>
        <dbReference type="SAM" id="MobiDB-lite"/>
    </source>
</evidence>
<feature type="domain" description="Suppressor of forked" evidence="7">
    <location>
        <begin position="195"/>
        <end position="368"/>
    </location>
</feature>
<dbReference type="InterPro" id="IPR011990">
    <property type="entry name" value="TPR-like_helical_dom_sf"/>
</dbReference>
<keyword evidence="2" id="KW-0698">rRNA processing</keyword>
<feature type="coiled-coil region" evidence="5">
    <location>
        <begin position="207"/>
        <end position="234"/>
    </location>
</feature>
<protein>
    <submittedName>
        <fullName evidence="8">Protein RRP5</fullName>
    </submittedName>
</protein>
<evidence type="ECO:0000259" key="7">
    <source>
        <dbReference type="Pfam" id="PF05843"/>
    </source>
</evidence>
<dbReference type="GO" id="GO:0003723">
    <property type="term" value="F:RNA binding"/>
    <property type="evidence" value="ECO:0007669"/>
    <property type="project" value="TreeGrafter"/>
</dbReference>
<accession>A0A2H8TKH5</accession>
<name>A0A2H8TKH5_9HEMI</name>
<gene>
    <name evidence="8" type="primary">PDCD11</name>
</gene>
<dbReference type="SMART" id="SM00386">
    <property type="entry name" value="HAT"/>
    <property type="match status" value="4"/>
</dbReference>
<dbReference type="Gene3D" id="1.25.40.10">
    <property type="entry name" value="Tetratricopeptide repeat domain"/>
    <property type="match status" value="1"/>
</dbReference>
<dbReference type="GO" id="GO:0006364">
    <property type="term" value="P:rRNA processing"/>
    <property type="evidence" value="ECO:0007669"/>
    <property type="project" value="UniProtKB-KW"/>
</dbReference>
<dbReference type="InterPro" id="IPR045209">
    <property type="entry name" value="Rrp5"/>
</dbReference>
<evidence type="ECO:0000256" key="1">
    <source>
        <dbReference type="ARBA" id="ARBA00004123"/>
    </source>
</evidence>
<evidence type="ECO:0000313" key="8">
    <source>
        <dbReference type="EMBL" id="MBW14172.1"/>
    </source>
</evidence>
<dbReference type="OrthoDB" id="412781at2759"/>
<dbReference type="InterPro" id="IPR003107">
    <property type="entry name" value="HAT"/>
</dbReference>
<dbReference type="EMBL" id="GFXV01002367">
    <property type="protein sequence ID" value="MBW14172.1"/>
    <property type="molecule type" value="Transcribed_RNA"/>
</dbReference>
<dbReference type="AlphaFoldDB" id="A0A2H8TKH5"/>
<evidence type="ECO:0000256" key="3">
    <source>
        <dbReference type="ARBA" id="ARBA00022737"/>
    </source>
</evidence>
<evidence type="ECO:0000256" key="5">
    <source>
        <dbReference type="SAM" id="Coils"/>
    </source>
</evidence>
<dbReference type="GO" id="GO:0032040">
    <property type="term" value="C:small-subunit processome"/>
    <property type="evidence" value="ECO:0007669"/>
    <property type="project" value="TreeGrafter"/>
</dbReference>
<keyword evidence="5" id="KW-0175">Coiled coil</keyword>
<organism evidence="8">
    <name type="scientific">Melanaphis sacchari</name>
    <dbReference type="NCBI Taxonomy" id="742174"/>
    <lineage>
        <taxon>Eukaryota</taxon>
        <taxon>Metazoa</taxon>
        <taxon>Ecdysozoa</taxon>
        <taxon>Arthropoda</taxon>
        <taxon>Hexapoda</taxon>
        <taxon>Insecta</taxon>
        <taxon>Pterygota</taxon>
        <taxon>Neoptera</taxon>
        <taxon>Paraneoptera</taxon>
        <taxon>Hemiptera</taxon>
        <taxon>Sternorrhyncha</taxon>
        <taxon>Aphidomorpha</taxon>
        <taxon>Aphidoidea</taxon>
        <taxon>Aphididae</taxon>
        <taxon>Aphidini</taxon>
        <taxon>Melanaphis</taxon>
    </lineage>
</organism>
<dbReference type="PANTHER" id="PTHR23270">
    <property type="entry name" value="PROGRAMMED CELL DEATH PROTEIN 11 PRE-RRNA PROCESSING PROTEIN RRP5"/>
    <property type="match status" value="1"/>
</dbReference>